<feature type="region of interest" description="Disordered" evidence="1">
    <location>
        <begin position="59"/>
        <end position="86"/>
    </location>
</feature>
<dbReference type="EMBL" id="BNJK01000002">
    <property type="protein sequence ID" value="GHP00560.1"/>
    <property type="molecule type" value="Genomic_DNA"/>
</dbReference>
<dbReference type="Proteomes" id="UP000597444">
    <property type="component" value="Unassembled WGS sequence"/>
</dbReference>
<feature type="domain" description="ChrB N-terminal" evidence="2">
    <location>
        <begin position="1"/>
        <end position="59"/>
    </location>
</feature>
<sequence length="86" mass="9995">MTFAELEENEQDLLKLTRWLRKIQYRDFFPSHASTLAQEHLAQCRQALATFTAAVYEQEGLPQPSTEEAAQIRRGEVEEGKEPETW</sequence>
<protein>
    <recommendedName>
        <fullName evidence="2">ChrB N-terminal domain-containing protein</fullName>
    </recommendedName>
</protein>
<evidence type="ECO:0000313" key="3">
    <source>
        <dbReference type="EMBL" id="GHP00560.1"/>
    </source>
</evidence>
<gene>
    <name evidence="3" type="ORF">KSF_106070</name>
</gene>
<dbReference type="Pfam" id="PF20229">
    <property type="entry name" value="ChrB_N"/>
    <property type="match status" value="1"/>
</dbReference>
<dbReference type="AlphaFoldDB" id="A0A8J3IRB3"/>
<proteinExistence type="predicted"/>
<name>A0A8J3IRB3_9CHLR</name>
<evidence type="ECO:0000259" key="2">
    <source>
        <dbReference type="Pfam" id="PF20229"/>
    </source>
</evidence>
<accession>A0A8J3IRB3</accession>
<comment type="caution">
    <text evidence="3">The sequence shown here is derived from an EMBL/GenBank/DDBJ whole genome shotgun (WGS) entry which is preliminary data.</text>
</comment>
<reference evidence="3" key="1">
    <citation type="submission" date="2020-10" db="EMBL/GenBank/DDBJ databases">
        <title>Taxonomic study of unclassified bacteria belonging to the class Ktedonobacteria.</title>
        <authorList>
            <person name="Yabe S."/>
            <person name="Wang C.M."/>
            <person name="Zheng Y."/>
            <person name="Sakai Y."/>
            <person name="Cavaletti L."/>
            <person name="Monciardini P."/>
            <person name="Donadio S."/>
        </authorList>
    </citation>
    <scope>NUCLEOTIDE SEQUENCE</scope>
    <source>
        <strain evidence="3">ID150040</strain>
    </source>
</reference>
<dbReference type="InterPro" id="IPR046858">
    <property type="entry name" value="ChrB_N"/>
</dbReference>
<evidence type="ECO:0000256" key="1">
    <source>
        <dbReference type="SAM" id="MobiDB-lite"/>
    </source>
</evidence>
<organism evidence="3 4">
    <name type="scientific">Reticulibacter mediterranei</name>
    <dbReference type="NCBI Taxonomy" id="2778369"/>
    <lineage>
        <taxon>Bacteria</taxon>
        <taxon>Bacillati</taxon>
        <taxon>Chloroflexota</taxon>
        <taxon>Ktedonobacteria</taxon>
        <taxon>Ktedonobacterales</taxon>
        <taxon>Reticulibacteraceae</taxon>
        <taxon>Reticulibacter</taxon>
    </lineage>
</organism>
<feature type="compositionally biased region" description="Basic and acidic residues" evidence="1">
    <location>
        <begin position="70"/>
        <end position="86"/>
    </location>
</feature>
<evidence type="ECO:0000313" key="4">
    <source>
        <dbReference type="Proteomes" id="UP000597444"/>
    </source>
</evidence>
<keyword evidence="4" id="KW-1185">Reference proteome</keyword>